<accession>A0A5C3NDQ0</accession>
<reference evidence="3 4" key="1">
    <citation type="journal article" date="2019" name="Nat. Ecol. Evol.">
        <title>Megaphylogeny resolves global patterns of mushroom evolution.</title>
        <authorList>
            <person name="Varga T."/>
            <person name="Krizsan K."/>
            <person name="Foldi C."/>
            <person name="Dima B."/>
            <person name="Sanchez-Garcia M."/>
            <person name="Sanchez-Ramirez S."/>
            <person name="Szollosi G.J."/>
            <person name="Szarkandi J.G."/>
            <person name="Papp V."/>
            <person name="Albert L."/>
            <person name="Andreopoulos W."/>
            <person name="Angelini C."/>
            <person name="Antonin V."/>
            <person name="Barry K.W."/>
            <person name="Bougher N.L."/>
            <person name="Buchanan P."/>
            <person name="Buyck B."/>
            <person name="Bense V."/>
            <person name="Catcheside P."/>
            <person name="Chovatia M."/>
            <person name="Cooper J."/>
            <person name="Damon W."/>
            <person name="Desjardin D."/>
            <person name="Finy P."/>
            <person name="Geml J."/>
            <person name="Haridas S."/>
            <person name="Hughes K."/>
            <person name="Justo A."/>
            <person name="Karasinski D."/>
            <person name="Kautmanova I."/>
            <person name="Kiss B."/>
            <person name="Kocsube S."/>
            <person name="Kotiranta H."/>
            <person name="LaButti K.M."/>
            <person name="Lechner B.E."/>
            <person name="Liimatainen K."/>
            <person name="Lipzen A."/>
            <person name="Lukacs Z."/>
            <person name="Mihaltcheva S."/>
            <person name="Morgado L.N."/>
            <person name="Niskanen T."/>
            <person name="Noordeloos M.E."/>
            <person name="Ohm R.A."/>
            <person name="Ortiz-Santana B."/>
            <person name="Ovrebo C."/>
            <person name="Racz N."/>
            <person name="Riley R."/>
            <person name="Savchenko A."/>
            <person name="Shiryaev A."/>
            <person name="Soop K."/>
            <person name="Spirin V."/>
            <person name="Szebenyi C."/>
            <person name="Tomsovsky M."/>
            <person name="Tulloss R.E."/>
            <person name="Uehling J."/>
            <person name="Grigoriev I.V."/>
            <person name="Vagvolgyi C."/>
            <person name="Papp T."/>
            <person name="Martin F.M."/>
            <person name="Miettinen O."/>
            <person name="Hibbett D.S."/>
            <person name="Nagy L.G."/>
        </authorList>
    </citation>
    <scope>NUCLEOTIDE SEQUENCE [LARGE SCALE GENOMIC DNA]</scope>
    <source>
        <strain evidence="3 4">OMC1185</strain>
    </source>
</reference>
<dbReference type="OrthoDB" id="5570013at2759"/>
<evidence type="ECO:0000313" key="4">
    <source>
        <dbReference type="Proteomes" id="UP000305948"/>
    </source>
</evidence>
<organism evidence="3 4">
    <name type="scientific">Heliocybe sulcata</name>
    <dbReference type="NCBI Taxonomy" id="5364"/>
    <lineage>
        <taxon>Eukaryota</taxon>
        <taxon>Fungi</taxon>
        <taxon>Dikarya</taxon>
        <taxon>Basidiomycota</taxon>
        <taxon>Agaricomycotina</taxon>
        <taxon>Agaricomycetes</taxon>
        <taxon>Gloeophyllales</taxon>
        <taxon>Gloeophyllaceae</taxon>
        <taxon>Heliocybe</taxon>
    </lineage>
</organism>
<evidence type="ECO:0000313" key="3">
    <source>
        <dbReference type="EMBL" id="TFK54596.1"/>
    </source>
</evidence>
<feature type="transmembrane region" description="Helical" evidence="2">
    <location>
        <begin position="63"/>
        <end position="85"/>
    </location>
</feature>
<dbReference type="STRING" id="5364.A0A5C3NDQ0"/>
<feature type="region of interest" description="Disordered" evidence="1">
    <location>
        <begin position="1"/>
        <end position="36"/>
    </location>
</feature>
<dbReference type="Proteomes" id="UP000305948">
    <property type="component" value="Unassembled WGS sequence"/>
</dbReference>
<dbReference type="EMBL" id="ML213505">
    <property type="protein sequence ID" value="TFK54596.1"/>
    <property type="molecule type" value="Genomic_DNA"/>
</dbReference>
<keyword evidence="2" id="KW-0472">Membrane</keyword>
<proteinExistence type="predicted"/>
<keyword evidence="2" id="KW-0812">Transmembrane</keyword>
<sequence length="284" mass="31872">MIILPEDDQPVSPTKSQYNGDLEAGQEELPSPPPPYAQAGYHAANPYYPSEPEGDSISAEKRFFRALVTAIVIWTVFGLILKVVFSAEYTKYVKVITDIEYAVPEQSDGEVIRCIYSPAFNHTHLGSQEPLFFSSSTNSTTEPKPKRPWPWRSQPLQPHIHNATASFSLSHTTKLFFFSRGTLPQGTMDFTMGNSSDIEVKVDVVYASKDHFDKASVCLLRRAEDHVGIGIYTPKLTAKERRASYTTPYYYPVFNIQVQFPSPTYSHLPIPIPFPPYSPFPPSG</sequence>
<keyword evidence="4" id="KW-1185">Reference proteome</keyword>
<name>A0A5C3NDQ0_9AGAM</name>
<protein>
    <submittedName>
        <fullName evidence="3">Uncharacterized protein</fullName>
    </submittedName>
</protein>
<evidence type="ECO:0000256" key="1">
    <source>
        <dbReference type="SAM" id="MobiDB-lite"/>
    </source>
</evidence>
<keyword evidence="2" id="KW-1133">Transmembrane helix</keyword>
<dbReference type="AlphaFoldDB" id="A0A5C3NDQ0"/>
<evidence type="ECO:0000256" key="2">
    <source>
        <dbReference type="SAM" id="Phobius"/>
    </source>
</evidence>
<gene>
    <name evidence="3" type="ORF">OE88DRAFT_1731914</name>
</gene>